<dbReference type="InterPro" id="IPR029001">
    <property type="entry name" value="ITPase-like_fam"/>
</dbReference>
<dbReference type="AlphaFoldDB" id="A0A9P7V755"/>
<sequence length="597" mass="67044">MVKTIYIARHGFRSNWLPEPHPPNPTGIDLDPALAPHGVEQAEQLGAFLHLLPINEQPQLILSSPFYRCVESARPLAKLLDLPVYLERGVGEKYNKGRSVIPEPANYEVLRPFFGSILGEEKDWPRDKTLGIIPSLEGELNEEVFERAKLVWAKLIPLLDAKYPNVDNIIIVTHAATKIALGMALLKRKGVYDTIDDDSHTLLRAGACSLDKYKRIGEDQWEILMNGNCEFLTNGEEMHWDFHANVEAGSDADIKQRRSQRAEKESTPVTETATGVEEDDETAQEFEDFYISVELPRKHGLDNKEFRVLKPSSLFQISDINDDHPLIKVSNNETKGEFTKTRDVQTSAEGRIFQTEWKLLVGSELIFDDYGELVGKVNEHLVTQENVTIVPVKNAESTEGEEKSEGTFLKKAKALARQKEKTSDFAEDLDHSQFADPKEYVEETARHKYEDIVSNKIPVTTDIEYPCLVLTADTIVSCGGQILEKPLNVETQRAFFKAYADSKSVSVITTVVVGVVGEDGKVINEAIDLESTELEFDASEDVVDQYIDTKEGLDVAGGFKYQEKGGILFPRIRGDYYNVVGLPVHKTYELLKKVLES</sequence>
<dbReference type="HAMAP" id="MF_00528">
    <property type="entry name" value="Maf"/>
    <property type="match status" value="1"/>
</dbReference>
<dbReference type="InterPro" id="IPR029033">
    <property type="entry name" value="His_PPase_superfam"/>
</dbReference>
<dbReference type="SUPFAM" id="SSF53254">
    <property type="entry name" value="Phosphoglycerate mutase-like"/>
    <property type="match status" value="1"/>
</dbReference>
<dbReference type="Gene3D" id="3.40.50.1240">
    <property type="entry name" value="Phosphoglycerate mutase-like"/>
    <property type="match status" value="1"/>
</dbReference>
<dbReference type="InterPro" id="IPR013078">
    <property type="entry name" value="His_Pase_superF_clade-1"/>
</dbReference>
<dbReference type="PANTHER" id="PTHR43213:SF5">
    <property type="entry name" value="BIFUNCTIONAL DTTP_UTP PYROPHOSPHATASE_METHYLTRANSFERASE PROTEIN-RELATED"/>
    <property type="match status" value="1"/>
</dbReference>
<keyword evidence="5" id="KW-1185">Reference proteome</keyword>
<evidence type="ECO:0000313" key="5">
    <source>
        <dbReference type="Proteomes" id="UP000790833"/>
    </source>
</evidence>
<dbReference type="GO" id="GO:0047429">
    <property type="term" value="F:nucleoside triphosphate diphosphatase activity"/>
    <property type="evidence" value="ECO:0007669"/>
    <property type="project" value="InterPro"/>
</dbReference>
<comment type="cofactor">
    <cofactor evidence="1">
        <name>a divalent metal cation</name>
        <dbReference type="ChEBI" id="CHEBI:60240"/>
    </cofactor>
</comment>
<dbReference type="Proteomes" id="UP000790833">
    <property type="component" value="Unassembled WGS sequence"/>
</dbReference>
<feature type="compositionally biased region" description="Basic and acidic residues" evidence="3">
    <location>
        <begin position="257"/>
        <end position="266"/>
    </location>
</feature>
<proteinExistence type="inferred from homology"/>
<dbReference type="SUPFAM" id="SSF52972">
    <property type="entry name" value="ITPase-like"/>
    <property type="match status" value="1"/>
</dbReference>
<dbReference type="OrthoDB" id="414418at2759"/>
<evidence type="ECO:0000256" key="3">
    <source>
        <dbReference type="SAM" id="MobiDB-lite"/>
    </source>
</evidence>
<reference evidence="4" key="1">
    <citation type="submission" date="2021-03" db="EMBL/GenBank/DDBJ databases">
        <authorList>
            <person name="Palmer J.M."/>
        </authorList>
    </citation>
    <scope>NUCLEOTIDE SEQUENCE</scope>
    <source>
        <strain evidence="4">ARV_011</strain>
    </source>
</reference>
<dbReference type="SMART" id="SM00855">
    <property type="entry name" value="PGAM"/>
    <property type="match status" value="1"/>
</dbReference>
<dbReference type="Gene3D" id="3.90.950.10">
    <property type="match status" value="1"/>
</dbReference>
<dbReference type="GO" id="GO:0016791">
    <property type="term" value="F:phosphatase activity"/>
    <property type="evidence" value="ECO:0007669"/>
    <property type="project" value="UniProtKB-ARBA"/>
</dbReference>
<dbReference type="FunFam" id="3.40.50.1240:FF:000034">
    <property type="entry name" value="Transcription factor TFIIIC subunit"/>
    <property type="match status" value="1"/>
</dbReference>
<accession>A0A9P7V755</accession>
<dbReference type="Pfam" id="PF02545">
    <property type="entry name" value="Maf"/>
    <property type="match status" value="1"/>
</dbReference>
<evidence type="ECO:0000256" key="1">
    <source>
        <dbReference type="ARBA" id="ARBA00001968"/>
    </source>
</evidence>
<gene>
    <name evidence="4" type="ORF">KQ657_001823</name>
</gene>
<dbReference type="GeneID" id="66115197"/>
<dbReference type="Pfam" id="PF00300">
    <property type="entry name" value="His_Phos_1"/>
    <property type="match status" value="1"/>
</dbReference>
<evidence type="ECO:0000313" key="4">
    <source>
        <dbReference type="EMBL" id="KAG7192422.1"/>
    </source>
</evidence>
<organism evidence="4 5">
    <name type="scientific">Scheffersomyces spartinae</name>
    <dbReference type="NCBI Taxonomy" id="45513"/>
    <lineage>
        <taxon>Eukaryota</taxon>
        <taxon>Fungi</taxon>
        <taxon>Dikarya</taxon>
        <taxon>Ascomycota</taxon>
        <taxon>Saccharomycotina</taxon>
        <taxon>Pichiomycetes</taxon>
        <taxon>Debaryomycetaceae</taxon>
        <taxon>Scheffersomyces</taxon>
    </lineage>
</organism>
<protein>
    <submittedName>
        <fullName evidence="4">Uncharacterized protein</fullName>
    </submittedName>
</protein>
<keyword evidence="2" id="KW-0378">Hydrolase</keyword>
<dbReference type="InterPro" id="IPR003697">
    <property type="entry name" value="Maf-like"/>
</dbReference>
<dbReference type="CDD" id="cd07067">
    <property type="entry name" value="HP_PGM_like"/>
    <property type="match status" value="1"/>
</dbReference>
<feature type="region of interest" description="Disordered" evidence="3">
    <location>
        <begin position="257"/>
        <end position="281"/>
    </location>
</feature>
<name>A0A9P7V755_9ASCO</name>
<dbReference type="EMBL" id="JAHMUF010000018">
    <property type="protein sequence ID" value="KAG7192422.1"/>
    <property type="molecule type" value="Genomic_DNA"/>
</dbReference>
<dbReference type="RefSeq" id="XP_043047972.1">
    <property type="nucleotide sequence ID" value="XM_043192604.1"/>
</dbReference>
<dbReference type="PANTHER" id="PTHR43213">
    <property type="entry name" value="BIFUNCTIONAL DTTP/UTP PYROPHOSPHATASE/METHYLTRANSFERASE PROTEIN-RELATED"/>
    <property type="match status" value="1"/>
</dbReference>
<comment type="caution">
    <text evidence="4">The sequence shown here is derived from an EMBL/GenBank/DDBJ whole genome shotgun (WGS) entry which is preliminary data.</text>
</comment>
<evidence type="ECO:0000256" key="2">
    <source>
        <dbReference type="ARBA" id="ARBA00022801"/>
    </source>
</evidence>